<keyword evidence="5" id="KW-1185">Reference proteome</keyword>
<accession>A0A0H3J267</accession>
<feature type="coiled-coil region" evidence="1">
    <location>
        <begin position="27"/>
        <end position="54"/>
    </location>
</feature>
<reference evidence="2 5" key="1">
    <citation type="journal article" date="2015" name="Genome Announc.">
        <title>Complete Genome Sequence of the Nitrogen-Fixing and Solvent-Producing Clostridium pasteurianum DSM 525.</title>
        <authorList>
            <person name="Poehlein A."/>
            <person name="Grosse-Honebrink A."/>
            <person name="Zhang Y."/>
            <person name="Minton N.P."/>
            <person name="Daniel R."/>
        </authorList>
    </citation>
    <scope>NUCLEOTIDE SEQUENCE [LARGE SCALE GENOMIC DNA]</scope>
    <source>
        <strain evidence="2">DSM 525</strain>
        <strain evidence="5">DSM 525 / ATCC 6013</strain>
    </source>
</reference>
<dbReference type="AlphaFoldDB" id="A0A0H3J267"/>
<proteinExistence type="predicted"/>
<reference evidence="3" key="2">
    <citation type="submission" date="2015-10" db="EMBL/GenBank/DDBJ databases">
        <title>Improved Draft Genome Sequence of Clostridium pasteurianum Strain ATCC 6013 (DSM 525) Using a Hybrid Next-Generation Sequencing Approach.</title>
        <authorList>
            <person name="Pyne M.E."/>
            <person name="Utturkar S.M."/>
            <person name="Brown S.D."/>
            <person name="Moo-Young M."/>
            <person name="Chung D.A."/>
            <person name="Chou P.C."/>
        </authorList>
    </citation>
    <scope>NUCLEOTIDE SEQUENCE</scope>
    <source>
        <strain evidence="3">ATCC 6013</strain>
    </source>
</reference>
<evidence type="ECO:0000313" key="2">
    <source>
        <dbReference type="EMBL" id="AJA51999.1"/>
    </source>
</evidence>
<name>A0A0H3J267_CLOPA</name>
<dbReference type="GeneID" id="93074098"/>
<organism evidence="2 5">
    <name type="scientific">Clostridium pasteurianum DSM 525 = ATCC 6013</name>
    <dbReference type="NCBI Taxonomy" id="1262449"/>
    <lineage>
        <taxon>Bacteria</taxon>
        <taxon>Bacillati</taxon>
        <taxon>Bacillota</taxon>
        <taxon>Clostridia</taxon>
        <taxon>Eubacteriales</taxon>
        <taxon>Clostridiaceae</taxon>
        <taxon>Clostridium</taxon>
    </lineage>
</organism>
<dbReference type="KEGG" id="cpat:CLPA_c19410"/>
<reference evidence="3 4" key="3">
    <citation type="journal article" name="Genome Announc.">
        <title>Improved Draft Genome Sequence of Clostridium pasteurianum Strain ATCC 6013 (DSM 525) Using a Hybrid Next-Generation Sequencing Approach.</title>
        <authorList>
            <person name="Pyne M.E."/>
            <person name="Utturkar S."/>
            <person name="Brown S.D."/>
            <person name="Moo-Young M."/>
            <person name="Chung D.A."/>
            <person name="Chou C.P."/>
        </authorList>
    </citation>
    <scope>NUCLEOTIDE SEQUENCE [LARGE SCALE GENOMIC DNA]</scope>
    <source>
        <strain evidence="3 4">ATCC 6013</strain>
    </source>
</reference>
<dbReference type="eggNOG" id="ENOG5033BRY">
    <property type="taxonomic scope" value="Bacteria"/>
</dbReference>
<keyword evidence="1" id="KW-0175">Coiled coil</keyword>
<dbReference type="EMBL" id="CP009268">
    <property type="protein sequence ID" value="AJA51999.1"/>
    <property type="molecule type" value="Genomic_DNA"/>
</dbReference>
<protein>
    <submittedName>
        <fullName evidence="2">Uncharacterized protein</fullName>
    </submittedName>
</protein>
<evidence type="ECO:0000256" key="1">
    <source>
        <dbReference type="SAM" id="Coils"/>
    </source>
</evidence>
<dbReference type="InterPro" id="IPR046313">
    <property type="entry name" value="DUF6465"/>
</dbReference>
<evidence type="ECO:0000313" key="3">
    <source>
        <dbReference type="EMBL" id="KRU11991.1"/>
    </source>
</evidence>
<dbReference type="EMBL" id="JPGY02000001">
    <property type="protein sequence ID" value="KRU11991.1"/>
    <property type="molecule type" value="Genomic_DNA"/>
</dbReference>
<dbReference type="Pfam" id="PF20069">
    <property type="entry name" value="DUF6465"/>
    <property type="match status" value="1"/>
</dbReference>
<evidence type="ECO:0000313" key="5">
    <source>
        <dbReference type="Proteomes" id="UP000030905"/>
    </source>
</evidence>
<dbReference type="SUPFAM" id="SSF58113">
    <property type="entry name" value="Apolipoprotein A-I"/>
    <property type="match status" value="1"/>
</dbReference>
<dbReference type="KEGG" id="cpae:CPAST_c19410"/>
<sequence length="199" mass="22753">MNKKVKSLNHLKNITVDASKITAKKFIDASENAKDNLQKNLNDLKDASKSTAEKVKTVSKNAKKTITKTSEDIAKKVNIKSIKENIEPPLNKSKENIQKNLNDLKDATLDVSNKVFTASEELINSVKDNIKAKTFTKSLYIQYFGKEMSEDYLIEQFKVKWSESKKLSDVKDLKIYYKVEENTAYYLVNNETTISIKFL</sequence>
<dbReference type="Proteomes" id="UP000030905">
    <property type="component" value="Chromosome"/>
</dbReference>
<evidence type="ECO:0000313" key="4">
    <source>
        <dbReference type="Proteomes" id="UP000028042"/>
    </source>
</evidence>
<dbReference type="RefSeq" id="WP_003444306.1">
    <property type="nucleotide sequence ID" value="NZ_ANZB01000004.1"/>
</dbReference>
<dbReference type="Proteomes" id="UP000028042">
    <property type="component" value="Unassembled WGS sequence"/>
</dbReference>
<dbReference type="PATRIC" id="fig|1262449.3.peg.1779"/>
<gene>
    <name evidence="2" type="ORF">CLPA_c19410</name>
    <name evidence="3" type="ORF">CP6013_01238</name>
</gene>